<dbReference type="AlphaFoldDB" id="A0A6L3VU83"/>
<organism evidence="6 7">
    <name type="scientific">Actinomadura montaniterrae</name>
    <dbReference type="NCBI Taxonomy" id="1803903"/>
    <lineage>
        <taxon>Bacteria</taxon>
        <taxon>Bacillati</taxon>
        <taxon>Actinomycetota</taxon>
        <taxon>Actinomycetes</taxon>
        <taxon>Streptosporangiales</taxon>
        <taxon>Thermomonosporaceae</taxon>
        <taxon>Actinomadura</taxon>
    </lineage>
</organism>
<keyword evidence="2" id="KW-0813">Transport</keyword>
<dbReference type="InterPro" id="IPR003439">
    <property type="entry name" value="ABC_transporter-like_ATP-bd"/>
</dbReference>
<evidence type="ECO:0000259" key="5">
    <source>
        <dbReference type="PROSITE" id="PS50893"/>
    </source>
</evidence>
<sequence>MSQATIEVSGLRKRFGPATALDGMTFTVRPGRVTGFVGPNGAGKSTTMRVIVGLDAPDTGSALIGGRPYRSLRRPLTRVGSLLDAAAVQPSRSARNHLLWLARSQGLAAGRVDEVIGRVGLERAARRRAGGFSLGMRQRLGIAAALLGDPPVLLLDEPFNGMDPEGIVWMRGLLRALADEGRAVLVSSHLMSELEGTADHVVIVGRGKVIADTGVADLIARVSAGRVAVRTTDLPRATAVLVDAGAAVAATGPDTLAVSGVPAERVVALLGANAVPFSEVAAQRATLEEAYFGLTRDAVEYRGEPAGEGTR</sequence>
<accession>A0A6L3VU83</accession>
<dbReference type="PROSITE" id="PS00211">
    <property type="entry name" value="ABC_TRANSPORTER_1"/>
    <property type="match status" value="1"/>
</dbReference>
<evidence type="ECO:0000256" key="3">
    <source>
        <dbReference type="ARBA" id="ARBA00022741"/>
    </source>
</evidence>
<comment type="similarity">
    <text evidence="1">Belongs to the ABC transporter superfamily.</text>
</comment>
<dbReference type="Gene3D" id="3.40.50.300">
    <property type="entry name" value="P-loop containing nucleotide triphosphate hydrolases"/>
    <property type="match status" value="1"/>
</dbReference>
<protein>
    <submittedName>
        <fullName evidence="6">ATP-binding cassette domain-containing protein</fullName>
    </submittedName>
</protein>
<dbReference type="GO" id="GO:0016887">
    <property type="term" value="F:ATP hydrolysis activity"/>
    <property type="evidence" value="ECO:0007669"/>
    <property type="project" value="InterPro"/>
</dbReference>
<keyword evidence="7" id="KW-1185">Reference proteome</keyword>
<dbReference type="InterPro" id="IPR027417">
    <property type="entry name" value="P-loop_NTPase"/>
</dbReference>
<comment type="caution">
    <text evidence="6">The sequence shown here is derived from an EMBL/GenBank/DDBJ whole genome shotgun (WGS) entry which is preliminary data.</text>
</comment>
<evidence type="ECO:0000256" key="2">
    <source>
        <dbReference type="ARBA" id="ARBA00022448"/>
    </source>
</evidence>
<dbReference type="GO" id="GO:0005524">
    <property type="term" value="F:ATP binding"/>
    <property type="evidence" value="ECO:0007669"/>
    <property type="project" value="UniProtKB-KW"/>
</dbReference>
<dbReference type="EMBL" id="WBMR01000059">
    <property type="protein sequence ID" value="KAB2379268.1"/>
    <property type="molecule type" value="Genomic_DNA"/>
</dbReference>
<dbReference type="PROSITE" id="PS50893">
    <property type="entry name" value="ABC_TRANSPORTER_2"/>
    <property type="match status" value="1"/>
</dbReference>
<evidence type="ECO:0000313" key="7">
    <source>
        <dbReference type="Proteomes" id="UP000483004"/>
    </source>
</evidence>
<evidence type="ECO:0000256" key="1">
    <source>
        <dbReference type="ARBA" id="ARBA00005417"/>
    </source>
</evidence>
<dbReference type="Proteomes" id="UP000483004">
    <property type="component" value="Unassembled WGS sequence"/>
</dbReference>
<reference evidence="6 7" key="1">
    <citation type="submission" date="2019-09" db="EMBL/GenBank/DDBJ databases">
        <title>Actinomadura physcomitrii sp. nov., a novel actinomycete isolated from moss [Physcomitrium sphaericum (Ludw) Fuernr].</title>
        <authorList>
            <person name="Liu C."/>
            <person name="Zhuang X."/>
        </authorList>
    </citation>
    <scope>NUCLEOTIDE SEQUENCE [LARGE SCALE GENOMIC DNA]</scope>
    <source>
        <strain evidence="6 7">CYP1-1B</strain>
    </source>
</reference>
<dbReference type="Pfam" id="PF00005">
    <property type="entry name" value="ABC_tran"/>
    <property type="match status" value="1"/>
</dbReference>
<dbReference type="InterPro" id="IPR017871">
    <property type="entry name" value="ABC_transporter-like_CS"/>
</dbReference>
<dbReference type="OrthoDB" id="3217132at2"/>
<dbReference type="InterPro" id="IPR003593">
    <property type="entry name" value="AAA+_ATPase"/>
</dbReference>
<name>A0A6L3VU83_9ACTN</name>
<proteinExistence type="inferred from homology"/>
<dbReference type="RefSeq" id="WP_151541789.1">
    <property type="nucleotide sequence ID" value="NZ_WBMR01000059.1"/>
</dbReference>
<feature type="domain" description="ABC transporter" evidence="5">
    <location>
        <begin position="6"/>
        <end position="231"/>
    </location>
</feature>
<gene>
    <name evidence="6" type="ORF">F9B16_20865</name>
</gene>
<dbReference type="PANTHER" id="PTHR43335">
    <property type="entry name" value="ABC TRANSPORTER, ATP-BINDING PROTEIN"/>
    <property type="match status" value="1"/>
</dbReference>
<keyword evidence="3" id="KW-0547">Nucleotide-binding</keyword>
<evidence type="ECO:0000256" key="4">
    <source>
        <dbReference type="ARBA" id="ARBA00022840"/>
    </source>
</evidence>
<dbReference type="SMART" id="SM00382">
    <property type="entry name" value="AAA"/>
    <property type="match status" value="1"/>
</dbReference>
<evidence type="ECO:0000313" key="6">
    <source>
        <dbReference type="EMBL" id="KAB2379268.1"/>
    </source>
</evidence>
<keyword evidence="4 6" id="KW-0067">ATP-binding</keyword>
<dbReference type="SUPFAM" id="SSF52540">
    <property type="entry name" value="P-loop containing nucleoside triphosphate hydrolases"/>
    <property type="match status" value="1"/>
</dbReference>
<dbReference type="PANTHER" id="PTHR43335:SF4">
    <property type="entry name" value="ABC TRANSPORTER, ATP-BINDING PROTEIN"/>
    <property type="match status" value="1"/>
</dbReference>